<reference evidence="8 9" key="1">
    <citation type="submission" date="2015-06" db="EMBL/GenBank/DDBJ databases">
        <title>Expansion of signal transduction pathways in fungi by whole-genome duplication.</title>
        <authorList>
            <consortium name="DOE Joint Genome Institute"/>
            <person name="Corrochano L.M."/>
            <person name="Kuo A."/>
            <person name="Marcet-Houben M."/>
            <person name="Polaino S."/>
            <person name="Salamov A."/>
            <person name="Villalobos J.M."/>
            <person name="Alvarez M.I."/>
            <person name="Avalos J."/>
            <person name="Benito E.P."/>
            <person name="Benoit I."/>
            <person name="Burger G."/>
            <person name="Camino L.P."/>
            <person name="Canovas D."/>
            <person name="Cerda-Olmedo E."/>
            <person name="Cheng J.-F."/>
            <person name="Dominguez A."/>
            <person name="Elias M."/>
            <person name="Eslava A.P."/>
            <person name="Glaser F."/>
            <person name="Grimwood J."/>
            <person name="Gutierrez G."/>
            <person name="Heitman J."/>
            <person name="Henrissat B."/>
            <person name="Iturriaga E.A."/>
            <person name="Lang B.F."/>
            <person name="Lavin J.L."/>
            <person name="Lee S."/>
            <person name="Li W."/>
            <person name="Lindquist E."/>
            <person name="Lopez-Garcia S."/>
            <person name="Luque E.M."/>
            <person name="Marcos A.T."/>
            <person name="Martin J."/>
            <person name="Mccluskey K."/>
            <person name="Medina H.R."/>
            <person name="Miralles-Duran A."/>
            <person name="Miyazaki A."/>
            <person name="Munoz-Torres E."/>
            <person name="Oguiza J.A."/>
            <person name="Ohm R."/>
            <person name="Olmedo M."/>
            <person name="Orejas M."/>
            <person name="Ortiz-Castellanos L."/>
            <person name="Pisabarro A.G."/>
            <person name="Rodriguez-Romero J."/>
            <person name="Ruiz-Herrera J."/>
            <person name="Ruiz-Vazquez R."/>
            <person name="Sanz C."/>
            <person name="Schackwitz W."/>
            <person name="Schmutz J."/>
            <person name="Shahriari M."/>
            <person name="Shelest E."/>
            <person name="Silva-Franco F."/>
            <person name="Soanes D."/>
            <person name="Syed K."/>
            <person name="Tagua V.G."/>
            <person name="Talbot N.J."/>
            <person name="Thon M."/>
            <person name="De Vries R.P."/>
            <person name="Wiebenga A."/>
            <person name="Yadav J.S."/>
            <person name="Braun E.L."/>
            <person name="Baker S."/>
            <person name="Garre V."/>
            <person name="Horwitz B."/>
            <person name="Torres-Martinez S."/>
            <person name="Idnurm A."/>
            <person name="Herrera-Estrella A."/>
            <person name="Gabaldon T."/>
            <person name="Grigoriev I.V."/>
        </authorList>
    </citation>
    <scope>NUCLEOTIDE SEQUENCE [LARGE SCALE GENOMIC DNA]</scope>
    <source>
        <strain evidence="8 9">CBS 277.49</strain>
    </source>
</reference>
<proteinExistence type="predicted"/>
<gene>
    <name evidence="8" type="ORF">MUCCIDRAFT_144352</name>
</gene>
<keyword evidence="2" id="KW-0479">Metal-binding</keyword>
<evidence type="ECO:0000256" key="4">
    <source>
        <dbReference type="ARBA" id="ARBA00022833"/>
    </source>
</evidence>
<evidence type="ECO:0000256" key="1">
    <source>
        <dbReference type="ARBA" id="ARBA00004123"/>
    </source>
</evidence>
<dbReference type="InterPro" id="IPR036957">
    <property type="entry name" value="Znf_PARP_sf"/>
</dbReference>
<dbReference type="SMART" id="SM01336">
    <property type="entry name" value="zf-PARP"/>
    <property type="match status" value="1"/>
</dbReference>
<feature type="non-terminal residue" evidence="8">
    <location>
        <position position="1"/>
    </location>
</feature>
<dbReference type="GO" id="GO:0003677">
    <property type="term" value="F:DNA binding"/>
    <property type="evidence" value="ECO:0007669"/>
    <property type="project" value="InterPro"/>
</dbReference>
<dbReference type="Proteomes" id="UP000077051">
    <property type="component" value="Unassembled WGS sequence"/>
</dbReference>
<dbReference type="Pfam" id="PF00645">
    <property type="entry name" value="zf-PARP"/>
    <property type="match status" value="1"/>
</dbReference>
<dbReference type="GO" id="GO:0005634">
    <property type="term" value="C:nucleus"/>
    <property type="evidence" value="ECO:0007669"/>
    <property type="project" value="UniProtKB-SubCell"/>
</dbReference>
<evidence type="ECO:0000313" key="8">
    <source>
        <dbReference type="EMBL" id="OAD02445.1"/>
    </source>
</evidence>
<evidence type="ECO:0000256" key="5">
    <source>
        <dbReference type="ARBA" id="ARBA00023242"/>
    </source>
</evidence>
<dbReference type="SUPFAM" id="SSF57716">
    <property type="entry name" value="Glucocorticoid receptor-like (DNA-binding domain)"/>
    <property type="match status" value="1"/>
</dbReference>
<accession>A0A168KIZ4</accession>
<feature type="region of interest" description="Disordered" evidence="6">
    <location>
        <begin position="52"/>
        <end position="110"/>
    </location>
</feature>
<dbReference type="InterPro" id="IPR001510">
    <property type="entry name" value="Znf_PARP"/>
</dbReference>
<evidence type="ECO:0000256" key="3">
    <source>
        <dbReference type="ARBA" id="ARBA00022771"/>
    </source>
</evidence>
<dbReference type="GO" id="GO:0008270">
    <property type="term" value="F:zinc ion binding"/>
    <property type="evidence" value="ECO:0007669"/>
    <property type="project" value="UniProtKB-KW"/>
</dbReference>
<feature type="compositionally biased region" description="Basic and acidic residues" evidence="6">
    <location>
        <begin position="93"/>
        <end position="110"/>
    </location>
</feature>
<organism evidence="8 9">
    <name type="scientific">Mucor lusitanicus CBS 277.49</name>
    <dbReference type="NCBI Taxonomy" id="747725"/>
    <lineage>
        <taxon>Eukaryota</taxon>
        <taxon>Fungi</taxon>
        <taxon>Fungi incertae sedis</taxon>
        <taxon>Mucoromycota</taxon>
        <taxon>Mucoromycotina</taxon>
        <taxon>Mucoromycetes</taxon>
        <taxon>Mucorales</taxon>
        <taxon>Mucorineae</taxon>
        <taxon>Mucoraceae</taxon>
        <taxon>Mucor</taxon>
    </lineage>
</organism>
<dbReference type="VEuPathDB" id="FungiDB:MUCCIDRAFT_144352"/>
<comment type="subcellular location">
    <subcellularLocation>
        <location evidence="1">Nucleus</location>
    </subcellularLocation>
</comment>
<feature type="domain" description="PARP-type" evidence="7">
    <location>
        <begin position="19"/>
        <end position="65"/>
    </location>
</feature>
<keyword evidence="3" id="KW-0863">Zinc-finger</keyword>
<dbReference type="Gene3D" id="3.30.1740.10">
    <property type="entry name" value="Zinc finger, PARP-type"/>
    <property type="match status" value="1"/>
</dbReference>
<dbReference type="OrthoDB" id="429950at2759"/>
<keyword evidence="9" id="KW-1185">Reference proteome</keyword>
<dbReference type="PROSITE" id="PS50064">
    <property type="entry name" value="ZF_PARP_2"/>
    <property type="match status" value="1"/>
</dbReference>
<feature type="compositionally biased region" description="Acidic residues" evidence="6">
    <location>
        <begin position="75"/>
        <end position="92"/>
    </location>
</feature>
<name>A0A168KIZ4_MUCCL</name>
<dbReference type="EMBL" id="AMYB01000005">
    <property type="protein sequence ID" value="OAD02445.1"/>
    <property type="molecule type" value="Genomic_DNA"/>
</dbReference>
<keyword evidence="5" id="KW-0539">Nucleus</keyword>
<keyword evidence="4" id="KW-0862">Zinc</keyword>
<evidence type="ECO:0000313" key="9">
    <source>
        <dbReference type="Proteomes" id="UP000077051"/>
    </source>
</evidence>
<dbReference type="AlphaFoldDB" id="A0A168KIZ4"/>
<sequence length="110" mass="12475">GALRLGVETDIGGNVRLTWRHWLCTTPKVLANMREAMSEPEEIQGFDAIREEDQDRIRQAWADGELPEDEKKDEGEEEGAQGDHEEKEEEEKPESSPKSKDAELPKTADK</sequence>
<evidence type="ECO:0000256" key="2">
    <source>
        <dbReference type="ARBA" id="ARBA00022723"/>
    </source>
</evidence>
<dbReference type="STRING" id="747725.A0A168KIZ4"/>
<protein>
    <recommendedName>
        <fullName evidence="7">PARP-type domain-containing protein</fullName>
    </recommendedName>
</protein>
<comment type="caution">
    <text evidence="8">The sequence shown here is derived from an EMBL/GenBank/DDBJ whole genome shotgun (WGS) entry which is preliminary data.</text>
</comment>
<evidence type="ECO:0000259" key="7">
    <source>
        <dbReference type="PROSITE" id="PS50064"/>
    </source>
</evidence>
<evidence type="ECO:0000256" key="6">
    <source>
        <dbReference type="SAM" id="MobiDB-lite"/>
    </source>
</evidence>